<dbReference type="EMBL" id="JABXYJ010000008">
    <property type="protein sequence ID" value="NVO79004.1"/>
    <property type="molecule type" value="Genomic_DNA"/>
</dbReference>
<organism evidence="1 2">
    <name type="scientific">Undibacterium oligocarboniphilum</name>
    <dbReference type="NCBI Taxonomy" id="666702"/>
    <lineage>
        <taxon>Bacteria</taxon>
        <taxon>Pseudomonadati</taxon>
        <taxon>Pseudomonadota</taxon>
        <taxon>Betaproteobacteria</taxon>
        <taxon>Burkholderiales</taxon>
        <taxon>Oxalobacteraceae</taxon>
        <taxon>Undibacterium</taxon>
    </lineage>
</organism>
<gene>
    <name evidence="1" type="ORF">HV832_14330</name>
</gene>
<evidence type="ECO:0000313" key="2">
    <source>
        <dbReference type="Proteomes" id="UP000588051"/>
    </source>
</evidence>
<accession>A0A850QRK0</accession>
<evidence type="ECO:0000313" key="1">
    <source>
        <dbReference type="EMBL" id="NVO79004.1"/>
    </source>
</evidence>
<dbReference type="AlphaFoldDB" id="A0A850QRK0"/>
<protein>
    <submittedName>
        <fullName evidence="1">Transposase</fullName>
    </submittedName>
</protein>
<name>A0A850QRK0_9BURK</name>
<reference evidence="1 2" key="1">
    <citation type="submission" date="2020-06" db="EMBL/GenBank/DDBJ databases">
        <authorList>
            <person name="Qiu C."/>
            <person name="Liu Z."/>
        </authorList>
    </citation>
    <scope>NUCLEOTIDE SEQUENCE [LARGE SCALE GENOMIC DNA]</scope>
    <source>
        <strain evidence="1 2">EM 1</strain>
    </source>
</reference>
<dbReference type="Proteomes" id="UP000588051">
    <property type="component" value="Unassembled WGS sequence"/>
</dbReference>
<sequence>MKVTRTILADVPAQLAAICKTAGYLRADIWRRYGALGNVGVSACAVRTEIVEKRIYDNLHIDGTIRAETTKDIVNDILTYKSAAKLKVRKAIAKRTTVENERKRLYTLLKRDEWLADPFLHRQMRKHFRHGKSEVANQFIVRSDKYSTEVVDDKMVITVRIAKKYGDNVVLTTTSSGKNVDLSGSNLRIIVKDGFAEIHYATEKDVGRACGDRVLGIDKGYTEAFTDSDGDHHGQNFGKVMTEYSDKVAATGKQRNKLHALEKKHREVGRIAKADRIKKNNLGRKKIAARKETTQKRLRTIAYHAAHSIVDKAAIVASEDLTAVIASKHQWKRFNRRMSAWAKGVLAEALDSVCEQRDARHTLVNGAYTSQTDSTNGLLEGKREGDKFYRANGDVLQADHNAALNVLARLDDREISRFTPYKEVRRILLARSPAQLSVKRVELGTKVRQPTADKSYAQICATF</sequence>
<dbReference type="RefSeq" id="WP_176804538.1">
    <property type="nucleotide sequence ID" value="NZ_JABXYJ010000008.1"/>
</dbReference>
<keyword evidence="2" id="KW-1185">Reference proteome</keyword>
<proteinExistence type="predicted"/>
<comment type="caution">
    <text evidence="1">The sequence shown here is derived from an EMBL/GenBank/DDBJ whole genome shotgun (WGS) entry which is preliminary data.</text>
</comment>